<accession>A0A1S3JI10</accession>
<evidence type="ECO:0000313" key="4">
    <source>
        <dbReference type="RefSeq" id="XP_013410027.1"/>
    </source>
</evidence>
<dbReference type="InterPro" id="IPR042235">
    <property type="entry name" value="ZP-C_dom"/>
</dbReference>
<evidence type="ECO:0000256" key="1">
    <source>
        <dbReference type="SAM" id="MobiDB-lite"/>
    </source>
</evidence>
<dbReference type="RefSeq" id="XP_013410027.1">
    <property type="nucleotide sequence ID" value="XM_013554573.1"/>
</dbReference>
<sequence length="484" mass="53424">MISISYCLKSLTLDGGQVHWNSDLSIRTPMLQLNATTANVDRGTHYISNDQPQEGVLASVYGYGDNVGHAFPAGALYTITHPCHPSITVAGDLVDNDCDGFVDEEVYNHIDDDNDGEIDEDLTEDRLVLHYHIDPWEIVCSKSKFGNIMSLTYDARIVWANVSAVYNEGEDAGACAFLHTYATEYRRDVMLDDAAERNRCGIAINKEEDSLVHCINVVAQVEAGAISIGDHHYRVCCVFQTDDHSRVVGSSVNVEHGPSLESRQAGSEINSGRAHVTLSVKNMADELVPTVRVGDQVHLQASLRRHAAFQGIRVINCTAYPSLRNPSPSRVLTKEDGCGTGRVLAETEGFTPLEHSSARAVSAPFYAFKFTGYSDVYFRCLVALCADSEETYCTTNHCHGPGHDKLPRSRKRRSNGEHDASSLSLPERQASLDDDPAAKKFIEMAVTTVLRVQEDTESNLERESQILSHYEGNKAHFFTGHCQR</sequence>
<feature type="domain" description="ZP" evidence="2">
    <location>
        <begin position="139"/>
        <end position="405"/>
    </location>
</feature>
<dbReference type="SMART" id="SM00241">
    <property type="entry name" value="ZP"/>
    <property type="match status" value="1"/>
</dbReference>
<keyword evidence="3" id="KW-1185">Reference proteome</keyword>
<dbReference type="GeneID" id="106173433"/>
<name>A0A1S3JI10_LINAN</name>
<reference evidence="4" key="1">
    <citation type="submission" date="2025-08" db="UniProtKB">
        <authorList>
            <consortium name="RefSeq"/>
        </authorList>
    </citation>
    <scope>IDENTIFICATION</scope>
    <source>
        <tissue evidence="4">Gonads</tissue>
    </source>
</reference>
<organism evidence="3 4">
    <name type="scientific">Lingula anatina</name>
    <name type="common">Brachiopod</name>
    <name type="synonym">Lingula unguis</name>
    <dbReference type="NCBI Taxonomy" id="7574"/>
    <lineage>
        <taxon>Eukaryota</taxon>
        <taxon>Metazoa</taxon>
        <taxon>Spiralia</taxon>
        <taxon>Lophotrochozoa</taxon>
        <taxon>Brachiopoda</taxon>
        <taxon>Linguliformea</taxon>
        <taxon>Lingulata</taxon>
        <taxon>Lingulida</taxon>
        <taxon>Linguloidea</taxon>
        <taxon>Lingulidae</taxon>
        <taxon>Lingula</taxon>
    </lineage>
</organism>
<evidence type="ECO:0000259" key="2">
    <source>
        <dbReference type="PROSITE" id="PS51034"/>
    </source>
</evidence>
<dbReference type="Pfam" id="PF25272">
    <property type="entry name" value="VERL_C"/>
    <property type="match status" value="1"/>
</dbReference>
<evidence type="ECO:0000313" key="3">
    <source>
        <dbReference type="Proteomes" id="UP000085678"/>
    </source>
</evidence>
<proteinExistence type="predicted"/>
<dbReference type="PANTHER" id="PTHR46534:SF1">
    <property type="entry name" value="IGGFC-BINDING PROTEIN N-TERMINAL DOMAIN-CONTAINING PROTEIN"/>
    <property type="match status" value="1"/>
</dbReference>
<dbReference type="PANTHER" id="PTHR46534">
    <property type="entry name" value="IGGFC_BINDING DOMAIN-CONTAINING PROTEIN"/>
    <property type="match status" value="1"/>
</dbReference>
<dbReference type="InterPro" id="IPR001507">
    <property type="entry name" value="ZP_dom"/>
</dbReference>
<dbReference type="PROSITE" id="PS51034">
    <property type="entry name" value="ZP_2"/>
    <property type="match status" value="1"/>
</dbReference>
<feature type="region of interest" description="Disordered" evidence="1">
    <location>
        <begin position="398"/>
        <end position="429"/>
    </location>
</feature>
<dbReference type="AlphaFoldDB" id="A0A1S3JI10"/>
<protein>
    <submittedName>
        <fullName evidence="4">Uncharacterized protein LOC106173433</fullName>
    </submittedName>
</protein>
<dbReference type="InterPro" id="IPR057371">
    <property type="entry name" value="VERL_C"/>
</dbReference>
<dbReference type="KEGG" id="lak:106173433"/>
<dbReference type="InParanoid" id="A0A1S3JI10"/>
<dbReference type="Gene3D" id="2.60.40.4100">
    <property type="entry name" value="Zona pellucida, ZP-C domain"/>
    <property type="match status" value="1"/>
</dbReference>
<gene>
    <name evidence="4" type="primary">LOC106173433</name>
</gene>
<dbReference type="Proteomes" id="UP000085678">
    <property type="component" value="Unplaced"/>
</dbReference>